<dbReference type="SUPFAM" id="SSF46785">
    <property type="entry name" value="Winged helix' DNA-binding domain"/>
    <property type="match status" value="1"/>
</dbReference>
<feature type="region of interest" description="Disordered" evidence="5">
    <location>
        <begin position="1"/>
        <end position="42"/>
    </location>
</feature>
<feature type="domain" description="HTH La-type RNA-binding" evidence="6">
    <location>
        <begin position="94"/>
        <end position="185"/>
    </location>
</feature>
<dbReference type="SUPFAM" id="SSF54928">
    <property type="entry name" value="RNA-binding domain, RBD"/>
    <property type="match status" value="1"/>
</dbReference>
<reference evidence="8 9" key="1">
    <citation type="submission" date="2024-01" db="EMBL/GenBank/DDBJ databases">
        <title>The genome of the rayed Mediterranean limpet Patella caerulea (Linnaeus, 1758).</title>
        <authorList>
            <person name="Anh-Thu Weber A."/>
            <person name="Halstead-Nussloch G."/>
        </authorList>
    </citation>
    <scope>NUCLEOTIDE SEQUENCE [LARGE SCALE GENOMIC DNA]</scope>
    <source>
        <strain evidence="8">AATW-2023a</strain>
        <tissue evidence="8">Whole specimen</tissue>
    </source>
</reference>
<evidence type="ECO:0000259" key="6">
    <source>
        <dbReference type="PROSITE" id="PS50961"/>
    </source>
</evidence>
<evidence type="ECO:0000256" key="1">
    <source>
        <dbReference type="ARBA" id="ARBA00004123"/>
    </source>
</evidence>
<dbReference type="GO" id="GO:1990904">
    <property type="term" value="C:ribonucleoprotein complex"/>
    <property type="evidence" value="ECO:0007669"/>
    <property type="project" value="InterPro"/>
</dbReference>
<dbReference type="InterPro" id="IPR002344">
    <property type="entry name" value="Lupus_La"/>
</dbReference>
<dbReference type="CDD" id="cd08033">
    <property type="entry name" value="LARP_6"/>
    <property type="match status" value="1"/>
</dbReference>
<dbReference type="PROSITE" id="PS51938">
    <property type="entry name" value="SUZ_C"/>
    <property type="match status" value="1"/>
</dbReference>
<sequence length="499" mass="55439">MSEVEVIVSDTSLSENTRDGDDHATARDKHDHEENKSNLEVSSYLTAPKLRVEKLKDDGLIYTSEEDAGSHELSDDGSGRNSPRNPEKVVPDFVPPTDEIRDKIIAQVEFYFSDANVLKDAFLLKHIRRNKMGYVSIKLITSFKKVKTLTKDYRVVAHSLSHSEKLEVNEEGTKVRRRDPLPDYDETTPSRTVVAVNLPMENPTIETVAELFSKCGDIVLIRILKPDKTIPPDIKKHSSKHPEIGTAVCAVIEFEKHEQAKKTADEMTDKDDWRNGMRVMVLAMKKKKEKDEDKDKGDGSNEETGDEQKRQKRRGGRKKKSRIDELAKENDSSNCSSGSECDNVKIATLSPRTPEIDSNRLSPATTPKSSPRNSPRNSPLSHRRKIGHGKSPLADKNKLSPRSSPEMGRKDSDGGKSGSTPSSPWVQRRLQAAQAAQENGSPTASPLLSRRNMDGTVITGMSPRMLDMMNVVRQPKGPNGTKGFYGGIGRGKPRSHTVA</sequence>
<feature type="region of interest" description="Disordered" evidence="5">
    <location>
        <begin position="168"/>
        <end position="188"/>
    </location>
</feature>
<dbReference type="InterPro" id="IPR036390">
    <property type="entry name" value="WH_DNA-bd_sf"/>
</dbReference>
<evidence type="ECO:0000256" key="5">
    <source>
        <dbReference type="SAM" id="MobiDB-lite"/>
    </source>
</evidence>
<dbReference type="InterPro" id="IPR034880">
    <property type="entry name" value="LARP6_RRM"/>
</dbReference>
<protein>
    <recommendedName>
        <fullName evidence="10">La-related protein 6</fullName>
    </recommendedName>
</protein>
<dbReference type="Pfam" id="PF12901">
    <property type="entry name" value="SUZ-C"/>
    <property type="match status" value="1"/>
</dbReference>
<organism evidence="8 9">
    <name type="scientific">Patella caerulea</name>
    <name type="common">Rayed Mediterranean limpet</name>
    <dbReference type="NCBI Taxonomy" id="87958"/>
    <lineage>
        <taxon>Eukaryota</taxon>
        <taxon>Metazoa</taxon>
        <taxon>Spiralia</taxon>
        <taxon>Lophotrochozoa</taxon>
        <taxon>Mollusca</taxon>
        <taxon>Gastropoda</taxon>
        <taxon>Patellogastropoda</taxon>
        <taxon>Patelloidea</taxon>
        <taxon>Patellidae</taxon>
        <taxon>Patella</taxon>
    </lineage>
</organism>
<comment type="caution">
    <text evidence="8">The sequence shown here is derived from an EMBL/GenBank/DDBJ whole genome shotgun (WGS) entry which is preliminary data.</text>
</comment>
<feature type="compositionally biased region" description="Basic and acidic residues" evidence="5">
    <location>
        <begin position="68"/>
        <end position="78"/>
    </location>
</feature>
<evidence type="ECO:0008006" key="10">
    <source>
        <dbReference type="Google" id="ProtNLM"/>
    </source>
</evidence>
<dbReference type="PROSITE" id="PS50961">
    <property type="entry name" value="HTH_LA"/>
    <property type="match status" value="1"/>
</dbReference>
<dbReference type="Pfam" id="PF05383">
    <property type="entry name" value="La"/>
    <property type="match status" value="1"/>
</dbReference>
<evidence type="ECO:0000259" key="7">
    <source>
        <dbReference type="PROSITE" id="PS51938"/>
    </source>
</evidence>
<feature type="compositionally biased region" description="Basic and acidic residues" evidence="5">
    <location>
        <begin position="289"/>
        <end position="299"/>
    </location>
</feature>
<dbReference type="Gene3D" id="3.30.70.330">
    <property type="match status" value="1"/>
</dbReference>
<feature type="region of interest" description="Disordered" evidence="5">
    <location>
        <begin position="65"/>
        <end position="95"/>
    </location>
</feature>
<dbReference type="PANTHER" id="PTHR22792:SF140">
    <property type="entry name" value="ACHILLES, ISOFORM A"/>
    <property type="match status" value="1"/>
</dbReference>
<keyword evidence="3" id="KW-0539">Nucleus</keyword>
<dbReference type="InterPro" id="IPR045180">
    <property type="entry name" value="La_dom_prot"/>
</dbReference>
<dbReference type="AlphaFoldDB" id="A0AAN8JRJ7"/>
<dbReference type="InterPro" id="IPR036388">
    <property type="entry name" value="WH-like_DNA-bd_sf"/>
</dbReference>
<evidence type="ECO:0000256" key="2">
    <source>
        <dbReference type="ARBA" id="ARBA00022884"/>
    </source>
</evidence>
<keyword evidence="2 4" id="KW-0694">RNA-binding</keyword>
<dbReference type="InterPro" id="IPR024642">
    <property type="entry name" value="SUZ-C"/>
</dbReference>
<dbReference type="InterPro" id="IPR006630">
    <property type="entry name" value="La_HTH"/>
</dbReference>
<evidence type="ECO:0000313" key="8">
    <source>
        <dbReference type="EMBL" id="KAK6180414.1"/>
    </source>
</evidence>
<dbReference type="GO" id="GO:0005634">
    <property type="term" value="C:nucleus"/>
    <property type="evidence" value="ECO:0007669"/>
    <property type="project" value="UniProtKB-SubCell"/>
</dbReference>
<dbReference type="PRINTS" id="PR00302">
    <property type="entry name" value="LUPUSLA"/>
</dbReference>
<dbReference type="GO" id="GO:0006396">
    <property type="term" value="P:RNA processing"/>
    <property type="evidence" value="ECO:0007669"/>
    <property type="project" value="InterPro"/>
</dbReference>
<feature type="compositionally biased region" description="Basic and acidic residues" evidence="5">
    <location>
        <begin position="16"/>
        <end position="37"/>
    </location>
</feature>
<comment type="subcellular location">
    <subcellularLocation>
        <location evidence="1">Nucleus</location>
    </subcellularLocation>
</comment>
<dbReference type="SMART" id="SM00715">
    <property type="entry name" value="LA"/>
    <property type="match status" value="1"/>
</dbReference>
<accession>A0AAN8JRJ7</accession>
<proteinExistence type="predicted"/>
<feature type="region of interest" description="Disordered" evidence="5">
    <location>
        <begin position="283"/>
        <end position="453"/>
    </location>
</feature>
<feature type="domain" description="SUZ-C" evidence="7">
    <location>
        <begin position="442"/>
        <end position="488"/>
    </location>
</feature>
<dbReference type="FunFam" id="1.10.10.10:FF:000158">
    <property type="entry name" value="La ribonucleoprotein domain family member 7"/>
    <property type="match status" value="1"/>
</dbReference>
<feature type="compositionally biased region" description="Basic and acidic residues" evidence="5">
    <location>
        <begin position="168"/>
        <end position="181"/>
    </location>
</feature>
<feature type="compositionally biased region" description="Low complexity" evidence="5">
    <location>
        <begin position="418"/>
        <end position="437"/>
    </location>
</feature>
<feature type="compositionally biased region" description="Low complexity" evidence="5">
    <location>
        <begin position="367"/>
        <end position="380"/>
    </location>
</feature>
<dbReference type="Proteomes" id="UP001347796">
    <property type="component" value="Unassembled WGS sequence"/>
</dbReference>
<name>A0AAN8JRJ7_PATCE</name>
<dbReference type="PANTHER" id="PTHR22792">
    <property type="entry name" value="LUPUS LA PROTEIN-RELATED"/>
    <property type="match status" value="1"/>
</dbReference>
<evidence type="ECO:0000313" key="9">
    <source>
        <dbReference type="Proteomes" id="UP001347796"/>
    </source>
</evidence>
<gene>
    <name evidence="8" type="ORF">SNE40_012575</name>
</gene>
<evidence type="ECO:0000256" key="3">
    <source>
        <dbReference type="ARBA" id="ARBA00023242"/>
    </source>
</evidence>
<feature type="compositionally biased region" description="Basic and acidic residues" evidence="5">
    <location>
        <begin position="322"/>
        <end position="331"/>
    </location>
</feature>
<dbReference type="InterPro" id="IPR012677">
    <property type="entry name" value="Nucleotide-bd_a/b_plait_sf"/>
</dbReference>
<dbReference type="InterPro" id="IPR035979">
    <property type="entry name" value="RBD_domain_sf"/>
</dbReference>
<dbReference type="CDD" id="cd12289">
    <property type="entry name" value="RRM_LARP6"/>
    <property type="match status" value="1"/>
</dbReference>
<dbReference type="Gene3D" id="1.10.10.10">
    <property type="entry name" value="Winged helix-like DNA-binding domain superfamily/Winged helix DNA-binding domain"/>
    <property type="match status" value="1"/>
</dbReference>
<keyword evidence="9" id="KW-1185">Reference proteome</keyword>
<dbReference type="EMBL" id="JAZGQO010000008">
    <property type="protein sequence ID" value="KAK6180414.1"/>
    <property type="molecule type" value="Genomic_DNA"/>
</dbReference>
<feature type="compositionally biased region" description="Basic residues" evidence="5">
    <location>
        <begin position="310"/>
        <end position="321"/>
    </location>
</feature>
<feature type="region of interest" description="Disordered" evidence="5">
    <location>
        <begin position="472"/>
        <end position="499"/>
    </location>
</feature>
<evidence type="ECO:0000256" key="4">
    <source>
        <dbReference type="PROSITE-ProRule" id="PRU00332"/>
    </source>
</evidence>
<dbReference type="GO" id="GO:0003729">
    <property type="term" value="F:mRNA binding"/>
    <property type="evidence" value="ECO:0007669"/>
    <property type="project" value="TreeGrafter"/>
</dbReference>